<dbReference type="OrthoDB" id="2914213at2759"/>
<dbReference type="Proteomes" id="UP000467700">
    <property type="component" value="Unassembled WGS sequence"/>
</dbReference>
<evidence type="ECO:0000313" key="2">
    <source>
        <dbReference type="EMBL" id="CAA7270961.1"/>
    </source>
</evidence>
<comment type="caution">
    <text evidence="2">The sequence shown here is derived from an EMBL/GenBank/DDBJ whole genome shotgun (WGS) entry which is preliminary data.</text>
</comment>
<feature type="compositionally biased region" description="Polar residues" evidence="1">
    <location>
        <begin position="127"/>
        <end position="143"/>
    </location>
</feature>
<gene>
    <name evidence="2" type="ORF">AAE3_LOCUS13305</name>
</gene>
<dbReference type="AlphaFoldDB" id="A0A8S0Y0L8"/>
<feature type="region of interest" description="Disordered" evidence="1">
    <location>
        <begin position="119"/>
        <end position="143"/>
    </location>
</feature>
<sequence length="143" mass="16140">MSSRSLLKMANRTLLPLDILYTVAEILAGRSDMDSLKTSSLACRDFRRICEKHIFAEVDLTPGDRSLVDQFKKLLDIKPEAAALVQDVRLFLDPPYSANLPTVLSSMKAIRRLSLGVRKPTPYEPQHSPTSKYELSTTFRSQK</sequence>
<reference evidence="2 3" key="1">
    <citation type="submission" date="2020-01" db="EMBL/GenBank/DDBJ databases">
        <authorList>
            <person name="Gupta K D."/>
        </authorList>
    </citation>
    <scope>NUCLEOTIDE SEQUENCE [LARGE SCALE GENOMIC DNA]</scope>
</reference>
<dbReference type="EMBL" id="CACVBS010000101">
    <property type="protein sequence ID" value="CAA7270961.1"/>
    <property type="molecule type" value="Genomic_DNA"/>
</dbReference>
<name>A0A8S0Y0L8_CYCAE</name>
<proteinExistence type="predicted"/>
<keyword evidence="3" id="KW-1185">Reference proteome</keyword>
<evidence type="ECO:0000313" key="3">
    <source>
        <dbReference type="Proteomes" id="UP000467700"/>
    </source>
</evidence>
<accession>A0A8S0Y0L8</accession>
<organism evidence="2 3">
    <name type="scientific">Cyclocybe aegerita</name>
    <name type="common">Black poplar mushroom</name>
    <name type="synonym">Agrocybe aegerita</name>
    <dbReference type="NCBI Taxonomy" id="1973307"/>
    <lineage>
        <taxon>Eukaryota</taxon>
        <taxon>Fungi</taxon>
        <taxon>Dikarya</taxon>
        <taxon>Basidiomycota</taxon>
        <taxon>Agaricomycotina</taxon>
        <taxon>Agaricomycetes</taxon>
        <taxon>Agaricomycetidae</taxon>
        <taxon>Agaricales</taxon>
        <taxon>Agaricineae</taxon>
        <taxon>Bolbitiaceae</taxon>
        <taxon>Cyclocybe</taxon>
    </lineage>
</organism>
<evidence type="ECO:0008006" key="4">
    <source>
        <dbReference type="Google" id="ProtNLM"/>
    </source>
</evidence>
<protein>
    <recommendedName>
        <fullName evidence="4">F-box domain-containing protein</fullName>
    </recommendedName>
</protein>
<evidence type="ECO:0000256" key="1">
    <source>
        <dbReference type="SAM" id="MobiDB-lite"/>
    </source>
</evidence>